<dbReference type="Proteomes" id="UP000887563">
    <property type="component" value="Unplaced"/>
</dbReference>
<dbReference type="WBParaSite" id="Minc3s00287g09475">
    <property type="protein sequence ID" value="Minc3s00287g09475"/>
    <property type="gene ID" value="Minc3s00287g09475"/>
</dbReference>
<keyword evidence="1" id="KW-1185">Reference proteome</keyword>
<reference evidence="2" key="1">
    <citation type="submission" date="2022-11" db="UniProtKB">
        <authorList>
            <consortium name="WormBaseParasite"/>
        </authorList>
    </citation>
    <scope>IDENTIFICATION</scope>
</reference>
<organism evidence="1 2">
    <name type="scientific">Meloidogyne incognita</name>
    <name type="common">Southern root-knot nematode worm</name>
    <name type="synonym">Oxyuris incognita</name>
    <dbReference type="NCBI Taxonomy" id="6306"/>
    <lineage>
        <taxon>Eukaryota</taxon>
        <taxon>Metazoa</taxon>
        <taxon>Ecdysozoa</taxon>
        <taxon>Nematoda</taxon>
        <taxon>Chromadorea</taxon>
        <taxon>Rhabditida</taxon>
        <taxon>Tylenchina</taxon>
        <taxon>Tylenchomorpha</taxon>
        <taxon>Tylenchoidea</taxon>
        <taxon>Meloidogynidae</taxon>
        <taxon>Meloidogyninae</taxon>
        <taxon>Meloidogyne</taxon>
        <taxon>Meloidogyne incognita group</taxon>
    </lineage>
</organism>
<dbReference type="AlphaFoldDB" id="A0A914L6K5"/>
<proteinExistence type="predicted"/>
<evidence type="ECO:0000313" key="1">
    <source>
        <dbReference type="Proteomes" id="UP000887563"/>
    </source>
</evidence>
<evidence type="ECO:0000313" key="2">
    <source>
        <dbReference type="WBParaSite" id="Minc3s00287g09475"/>
    </source>
</evidence>
<sequence length="62" mass="7037">MSNKETFLLSVFGTFQYLTSYCEVITVSLHTFQCEHLTSRFSAAGQSIDIDARFIDERLGNP</sequence>
<protein>
    <submittedName>
        <fullName evidence="2">Uncharacterized protein</fullName>
    </submittedName>
</protein>
<accession>A0A914L6K5</accession>
<name>A0A914L6K5_MELIC</name>